<evidence type="ECO:0000259" key="5">
    <source>
        <dbReference type="Pfam" id="PF00626"/>
    </source>
</evidence>
<keyword evidence="2" id="KW-0117">Actin capping</keyword>
<protein>
    <submittedName>
        <fullName evidence="6">Gelsolin repeat protein</fullName>
    </submittedName>
</protein>
<dbReference type="InterPro" id="IPR007122">
    <property type="entry name" value="Villin/Gelsolin"/>
</dbReference>
<reference evidence="6 7" key="1">
    <citation type="submission" date="2014-03" db="EMBL/GenBank/DDBJ databases">
        <title>Draft genome of the hookworm Oesophagostomum dentatum.</title>
        <authorList>
            <person name="Mitreva M."/>
        </authorList>
    </citation>
    <scope>NUCLEOTIDE SEQUENCE [LARGE SCALE GENOMIC DNA]</scope>
    <source>
        <strain evidence="6 7">OD-Hann</strain>
    </source>
</reference>
<dbReference type="GO" id="GO:0005546">
    <property type="term" value="F:phosphatidylinositol-4,5-bisphosphate binding"/>
    <property type="evidence" value="ECO:0007669"/>
    <property type="project" value="TreeGrafter"/>
</dbReference>
<dbReference type="SUPFAM" id="SSF55753">
    <property type="entry name" value="Actin depolymerizing proteins"/>
    <property type="match status" value="4"/>
</dbReference>
<dbReference type="Pfam" id="PF00626">
    <property type="entry name" value="Gelsolin"/>
    <property type="match status" value="4"/>
</dbReference>
<dbReference type="CDD" id="cd11292">
    <property type="entry name" value="gelsolin_S3_like"/>
    <property type="match status" value="1"/>
</dbReference>
<dbReference type="InterPro" id="IPR007123">
    <property type="entry name" value="Gelsolin-like_dom"/>
</dbReference>
<evidence type="ECO:0000313" key="6">
    <source>
        <dbReference type="EMBL" id="KHJ97717.1"/>
    </source>
</evidence>
<comment type="similarity">
    <text evidence="1">Belongs to the villin/gelsolin family.</text>
</comment>
<accession>A0A0B1TPH7</accession>
<keyword evidence="3" id="KW-0677">Repeat</keyword>
<dbReference type="PANTHER" id="PTHR11977">
    <property type="entry name" value="VILLIN"/>
    <property type="match status" value="1"/>
</dbReference>
<dbReference type="Gene3D" id="3.40.20.10">
    <property type="entry name" value="Severin"/>
    <property type="match status" value="4"/>
</dbReference>
<dbReference type="PRINTS" id="PR00597">
    <property type="entry name" value="GELSOLIN"/>
</dbReference>
<dbReference type="InterPro" id="IPR029006">
    <property type="entry name" value="ADF-H/Gelsolin-like_dom_sf"/>
</dbReference>
<keyword evidence="7" id="KW-1185">Reference proteome</keyword>
<dbReference type="GO" id="GO:0015629">
    <property type="term" value="C:actin cytoskeleton"/>
    <property type="evidence" value="ECO:0007669"/>
    <property type="project" value="TreeGrafter"/>
</dbReference>
<dbReference type="SMART" id="SM00262">
    <property type="entry name" value="GEL"/>
    <property type="match status" value="4"/>
</dbReference>
<dbReference type="OrthoDB" id="6375767at2759"/>
<feature type="domain" description="Gelsolin-like" evidence="5">
    <location>
        <begin position="247"/>
        <end position="315"/>
    </location>
</feature>
<dbReference type="PANTHER" id="PTHR11977:SF123">
    <property type="entry name" value="GELSOLIN"/>
    <property type="match status" value="1"/>
</dbReference>
<sequence length="450" mass="51190">MPPTGVDMRAVGKKEGLEIWRVKNFKLEPIPKEEYGEFYTGDAYVCLLNRGNEYNVHFWLGEKATSDEIGTAAIKALEMDEALSGTPVQYVSGGYDSGYHHIDDVLKDFKPRLYHCKGKRNVRCAQVECKKESLNLGDVFILDLGREVYVWMPPQSGRLERIKGMTCAKNIAQIERGGQAKVHILDSDWDTNEGFWLHFGGRSSARTVAKARDDDEGYWRKVSEKLTLYRVSDASGDMKISRIAQGEVKHSELDTKDAFILDAAQGGIFVWLGKGCNMNERSNALSWGEKYLKLEKLPSWTQVTSVAEGAEPPSFTQWFGDWEEGKKKKAFEPLLFQVSDQSGKLRVEEIANFSQESLDGDDVMILDALHQIYVWVGAGATPKEKEGAHETAKRYLEENVLPRHKNTTIETIYQGKETPTFKKFFPKWDDKMFHTDERSVANMRKLLFSR</sequence>
<dbReference type="GO" id="GO:0005737">
    <property type="term" value="C:cytoplasm"/>
    <property type="evidence" value="ECO:0007669"/>
    <property type="project" value="TreeGrafter"/>
</dbReference>
<dbReference type="CDD" id="cd11289">
    <property type="entry name" value="gelsolin_S2_like"/>
    <property type="match status" value="1"/>
</dbReference>
<dbReference type="FunFam" id="3.40.20.10:FF:000005">
    <property type="entry name" value="Gelsolin"/>
    <property type="match status" value="1"/>
</dbReference>
<feature type="domain" description="Gelsolin-like" evidence="5">
    <location>
        <begin position="24"/>
        <end position="91"/>
    </location>
</feature>
<evidence type="ECO:0000313" key="7">
    <source>
        <dbReference type="Proteomes" id="UP000053660"/>
    </source>
</evidence>
<name>A0A0B1TPH7_OESDE</name>
<dbReference type="AlphaFoldDB" id="A0A0B1TPH7"/>
<feature type="domain" description="Gelsolin-like" evidence="5">
    <location>
        <begin position="123"/>
        <end position="184"/>
    </location>
</feature>
<evidence type="ECO:0000256" key="4">
    <source>
        <dbReference type="ARBA" id="ARBA00023203"/>
    </source>
</evidence>
<organism evidence="6 7">
    <name type="scientific">Oesophagostomum dentatum</name>
    <name type="common">Nodular worm</name>
    <dbReference type="NCBI Taxonomy" id="61180"/>
    <lineage>
        <taxon>Eukaryota</taxon>
        <taxon>Metazoa</taxon>
        <taxon>Ecdysozoa</taxon>
        <taxon>Nematoda</taxon>
        <taxon>Chromadorea</taxon>
        <taxon>Rhabditida</taxon>
        <taxon>Rhabditina</taxon>
        <taxon>Rhabditomorpha</taxon>
        <taxon>Strongyloidea</taxon>
        <taxon>Strongylidae</taxon>
        <taxon>Oesophagostomum</taxon>
    </lineage>
</organism>
<proteinExistence type="inferred from homology"/>
<evidence type="ECO:0000256" key="3">
    <source>
        <dbReference type="ARBA" id="ARBA00022737"/>
    </source>
</evidence>
<feature type="domain" description="Gelsolin-like" evidence="5">
    <location>
        <begin position="348"/>
        <end position="421"/>
    </location>
</feature>
<gene>
    <name evidence="6" type="ORF">OESDEN_02301</name>
</gene>
<dbReference type="CDD" id="cd11291">
    <property type="entry name" value="gelsolin_S6_like"/>
    <property type="match status" value="1"/>
</dbReference>
<evidence type="ECO:0000256" key="1">
    <source>
        <dbReference type="ARBA" id="ARBA00008418"/>
    </source>
</evidence>
<dbReference type="Proteomes" id="UP000053660">
    <property type="component" value="Unassembled WGS sequence"/>
</dbReference>
<evidence type="ECO:0000256" key="2">
    <source>
        <dbReference type="ARBA" id="ARBA00022467"/>
    </source>
</evidence>
<keyword evidence="4" id="KW-0009">Actin-binding</keyword>
<dbReference type="GO" id="GO:0051016">
    <property type="term" value="P:barbed-end actin filament capping"/>
    <property type="evidence" value="ECO:0007669"/>
    <property type="project" value="TreeGrafter"/>
</dbReference>
<dbReference type="GO" id="GO:0051014">
    <property type="term" value="P:actin filament severing"/>
    <property type="evidence" value="ECO:0007669"/>
    <property type="project" value="TreeGrafter"/>
</dbReference>
<dbReference type="EMBL" id="KN549409">
    <property type="protein sequence ID" value="KHJ97717.1"/>
    <property type="molecule type" value="Genomic_DNA"/>
</dbReference>
<dbReference type="GO" id="GO:0051015">
    <property type="term" value="F:actin filament binding"/>
    <property type="evidence" value="ECO:0007669"/>
    <property type="project" value="InterPro"/>
</dbReference>
<dbReference type="GO" id="GO:0008154">
    <property type="term" value="P:actin polymerization or depolymerization"/>
    <property type="evidence" value="ECO:0007669"/>
    <property type="project" value="TreeGrafter"/>
</dbReference>